<evidence type="ECO:0000313" key="3">
    <source>
        <dbReference type="WBParaSite" id="ACRNAN_scaffold11357.g23573.t1"/>
    </source>
</evidence>
<sequence>MFKDYRSHVFIWQILAIIVVLDKVIGDSSISFSMPDNGTARTNEDPSFDCGDSSNDCSSSDIASILANVDSFFDRGNLTIDNSTSINDTIHSNTTTLEIPFIKPFTNETIVYFDPMTNITHYINKYYTLPSKLPTINYTIADRILGHYRIAIIDIRNETANLSYYDSWNYVLQRCDELSVVQKVCAVGVQ</sequence>
<feature type="signal peptide" evidence="1">
    <location>
        <begin position="1"/>
        <end position="26"/>
    </location>
</feature>
<dbReference type="AlphaFoldDB" id="A0A914CKN4"/>
<name>A0A914CKN4_9BILA</name>
<dbReference type="Proteomes" id="UP000887540">
    <property type="component" value="Unplaced"/>
</dbReference>
<accession>A0A914CKN4</accession>
<protein>
    <submittedName>
        <fullName evidence="3">Rhodanese domain-containing protein</fullName>
    </submittedName>
</protein>
<evidence type="ECO:0000256" key="1">
    <source>
        <dbReference type="SAM" id="SignalP"/>
    </source>
</evidence>
<keyword evidence="1" id="KW-0732">Signal</keyword>
<proteinExistence type="predicted"/>
<organism evidence="2 3">
    <name type="scientific">Acrobeloides nanus</name>
    <dbReference type="NCBI Taxonomy" id="290746"/>
    <lineage>
        <taxon>Eukaryota</taxon>
        <taxon>Metazoa</taxon>
        <taxon>Ecdysozoa</taxon>
        <taxon>Nematoda</taxon>
        <taxon>Chromadorea</taxon>
        <taxon>Rhabditida</taxon>
        <taxon>Tylenchina</taxon>
        <taxon>Cephalobomorpha</taxon>
        <taxon>Cephaloboidea</taxon>
        <taxon>Cephalobidae</taxon>
        <taxon>Acrobeloides</taxon>
    </lineage>
</organism>
<keyword evidence="2" id="KW-1185">Reference proteome</keyword>
<dbReference type="WBParaSite" id="ACRNAN_scaffold11357.g23573.t1">
    <property type="protein sequence ID" value="ACRNAN_scaffold11357.g23573.t1"/>
    <property type="gene ID" value="ACRNAN_scaffold11357.g23573"/>
</dbReference>
<feature type="chain" id="PRO_5037839283" evidence="1">
    <location>
        <begin position="27"/>
        <end position="190"/>
    </location>
</feature>
<reference evidence="3" key="1">
    <citation type="submission" date="2022-11" db="UniProtKB">
        <authorList>
            <consortium name="WormBaseParasite"/>
        </authorList>
    </citation>
    <scope>IDENTIFICATION</scope>
</reference>
<evidence type="ECO:0000313" key="2">
    <source>
        <dbReference type="Proteomes" id="UP000887540"/>
    </source>
</evidence>